<evidence type="ECO:0000313" key="2">
    <source>
        <dbReference type="Proteomes" id="UP001050808"/>
    </source>
</evidence>
<evidence type="ECO:0000313" key="1">
    <source>
        <dbReference type="EMBL" id="GHI41684.1"/>
    </source>
</evidence>
<accession>A0ABQ3QWM7</accession>
<proteinExistence type="predicted"/>
<organism evidence="1 2">
    <name type="scientific">Streptomyces violascens</name>
    <dbReference type="NCBI Taxonomy" id="67381"/>
    <lineage>
        <taxon>Bacteria</taxon>
        <taxon>Bacillati</taxon>
        <taxon>Actinomycetota</taxon>
        <taxon>Actinomycetes</taxon>
        <taxon>Kitasatosporales</taxon>
        <taxon>Streptomycetaceae</taxon>
        <taxon>Streptomyces</taxon>
    </lineage>
</organism>
<sequence length="55" mass="6128">MDEHYSHAVQLLLAGLYTRLVAAALEPPAAGLHEQLARLLVELSETDELVPHRLR</sequence>
<gene>
    <name evidence="1" type="ORF">Sviol_60920</name>
</gene>
<reference evidence="1" key="1">
    <citation type="submission" date="2024-05" db="EMBL/GenBank/DDBJ databases">
        <title>Whole genome shotgun sequence of Streptomyces violascens NBRC 12920.</title>
        <authorList>
            <person name="Komaki H."/>
            <person name="Tamura T."/>
        </authorList>
    </citation>
    <scope>NUCLEOTIDE SEQUENCE</scope>
    <source>
        <strain evidence="1">NBRC 12920</strain>
    </source>
</reference>
<name>A0ABQ3QWM7_9ACTN</name>
<comment type="caution">
    <text evidence="1">The sequence shown here is derived from an EMBL/GenBank/DDBJ whole genome shotgun (WGS) entry which is preliminary data.</text>
</comment>
<dbReference type="EMBL" id="BNDY01000017">
    <property type="protein sequence ID" value="GHI41684.1"/>
    <property type="molecule type" value="Genomic_DNA"/>
</dbReference>
<dbReference type="Proteomes" id="UP001050808">
    <property type="component" value="Unassembled WGS sequence"/>
</dbReference>
<protein>
    <submittedName>
        <fullName evidence="1">Uncharacterized protein</fullName>
    </submittedName>
</protein>
<keyword evidence="2" id="KW-1185">Reference proteome</keyword>
<dbReference type="RefSeq" id="WP_189963156.1">
    <property type="nucleotide sequence ID" value="NZ_BMUA01000008.1"/>
</dbReference>